<dbReference type="EMBL" id="JAAVNE010000034">
    <property type="protein sequence ID" value="NKC32914.1"/>
    <property type="molecule type" value="Genomic_DNA"/>
</dbReference>
<accession>A0ABX1E6U4</accession>
<dbReference type="PROSITE" id="PS00330">
    <property type="entry name" value="HEMOLYSIN_CALCIUM"/>
    <property type="match status" value="10"/>
</dbReference>
<name>A0ABX1E6U4_9PROT</name>
<evidence type="ECO:0008006" key="5">
    <source>
        <dbReference type="Google" id="ProtNLM"/>
    </source>
</evidence>
<dbReference type="Pfam" id="PF00353">
    <property type="entry name" value="HemolysinCabind"/>
    <property type="match status" value="8"/>
</dbReference>
<keyword evidence="4" id="KW-1185">Reference proteome</keyword>
<dbReference type="InterPro" id="IPR050557">
    <property type="entry name" value="RTX_toxin/Mannuronan_C5-epim"/>
</dbReference>
<evidence type="ECO:0000313" key="4">
    <source>
        <dbReference type="Proteomes" id="UP000787635"/>
    </source>
</evidence>
<comment type="caution">
    <text evidence="3">The sequence shown here is derived from an EMBL/GenBank/DDBJ whole genome shotgun (WGS) entry which is preliminary data.</text>
</comment>
<reference evidence="3 4" key="1">
    <citation type="submission" date="2020-03" db="EMBL/GenBank/DDBJ databases">
        <title>Roseomonas selenitidurans sp. nov. isolated from urban soil.</title>
        <authorList>
            <person name="Liu H."/>
        </authorList>
    </citation>
    <scope>NUCLEOTIDE SEQUENCE [LARGE SCALE GENOMIC DNA]</scope>
    <source>
        <strain evidence="3 4">BU-1</strain>
    </source>
</reference>
<dbReference type="SUPFAM" id="SSF51120">
    <property type="entry name" value="beta-Roll"/>
    <property type="match status" value="5"/>
</dbReference>
<keyword evidence="2" id="KW-0964">Secreted</keyword>
<evidence type="ECO:0000256" key="1">
    <source>
        <dbReference type="ARBA" id="ARBA00004613"/>
    </source>
</evidence>
<dbReference type="PRINTS" id="PR00313">
    <property type="entry name" value="CABNDNGRPT"/>
</dbReference>
<evidence type="ECO:0000313" key="3">
    <source>
        <dbReference type="EMBL" id="NKC32914.1"/>
    </source>
</evidence>
<dbReference type="InterPro" id="IPR018511">
    <property type="entry name" value="Hemolysin-typ_Ca-bd_CS"/>
</dbReference>
<evidence type="ECO:0000256" key="2">
    <source>
        <dbReference type="ARBA" id="ARBA00022525"/>
    </source>
</evidence>
<dbReference type="InterPro" id="IPR011049">
    <property type="entry name" value="Serralysin-like_metalloprot_C"/>
</dbReference>
<gene>
    <name evidence="3" type="ORF">HEQ75_18765</name>
</gene>
<organism evidence="3 4">
    <name type="scientific">Falsiroseomonas selenitidurans</name>
    <dbReference type="NCBI Taxonomy" id="2716335"/>
    <lineage>
        <taxon>Bacteria</taxon>
        <taxon>Pseudomonadati</taxon>
        <taxon>Pseudomonadota</taxon>
        <taxon>Alphaproteobacteria</taxon>
        <taxon>Acetobacterales</taxon>
        <taxon>Roseomonadaceae</taxon>
        <taxon>Falsiroseomonas</taxon>
    </lineage>
</organism>
<dbReference type="Proteomes" id="UP000787635">
    <property type="component" value="Unassembled WGS sequence"/>
</dbReference>
<dbReference type="Gene3D" id="2.150.10.10">
    <property type="entry name" value="Serralysin-like metalloprotease, C-terminal"/>
    <property type="match status" value="7"/>
</dbReference>
<dbReference type="PANTHER" id="PTHR38340:SF1">
    <property type="entry name" value="S-LAYER PROTEIN"/>
    <property type="match status" value="1"/>
</dbReference>
<dbReference type="PANTHER" id="PTHR38340">
    <property type="entry name" value="S-LAYER PROTEIN"/>
    <property type="match status" value="1"/>
</dbReference>
<dbReference type="RefSeq" id="WP_168033547.1">
    <property type="nucleotide sequence ID" value="NZ_JAAVNE010000034.1"/>
</dbReference>
<protein>
    <recommendedName>
        <fullName evidence="5">Hemolysin-type calcium-binding region</fullName>
    </recommendedName>
</protein>
<dbReference type="InterPro" id="IPR001343">
    <property type="entry name" value="Hemolysn_Ca-bd"/>
</dbReference>
<proteinExistence type="predicted"/>
<comment type="subcellular location">
    <subcellularLocation>
        <location evidence="1">Secreted</location>
    </subcellularLocation>
</comment>
<sequence>MATILGGAADELVAGTGTEPDLIFGGGGADTLLGGHGQDTLAGGEGDDWIEGGRGTDGLSGGQGTDVFRFRSLAELAGDRIGDFGEGDRLLLDFAATWRFLGQAGFSGAGLEYRLLQEAGTTRLEFDETGLGTPPLALHLAGTHALQLLGAGLLAPVAPLNRLGTAANEVMNGTAGADTLLGAGGNDILRGGDSADFLHGGAGNDTLRGGNGADTLAGGVGADVFIYPLLSEVDGDLIRDLRAEDMLNLSGLAGFTYLADAAFTGRAGEFRYTQRSGEGRVELDTDGDAVADRELLLTGLYAPLVQSAPGSLILRIGTGSTKAGGAGGDTLTGGQGADSLVGLEGADLLRGGAWRDTMEGGAGADTLQGDSGDDRLLGGDGADRLLGGEGLDTLEGGAGDDTLLGGLGRDRLVGGAGNDLFAWRSLAEIESDGIADFDWGDRLDLSALGGFRFVGDAGFTGTPWEIAAGSTGLQFDTDGDGLGDVSLSLSGVHMLEETTPGSLLLRFAAPLARTGTEAGETLSGGAGADTLTGLGGDDALIGGAGIDRLLGGAGADTLLGGSGNDLLRGDEGNDVLVGGLGVDVLIGGGGADRFVFLSTAELVERRDFPAYRDSIGDLDLADLIDLSAIPGLRVVDRFTGQAGEVLITSTSLEIDVLGTGVPQGYGIDFSVAAGDSGLEETSPGSLVFQRRPAATNGTSGPNDMEGSAPRNLLRGLEGADTLASLDGAHEDTLEGGAGNDTFVIRAPEGPKVTILDLQLGEKIRLVAPDPDFYGREGAPQWRGSGAFTGEGIEMRLGHGVWFEGEMLATALLVSTGGDTEADMAIDLNGYTGWLFQDSSGNGSIQFVADLVVP</sequence>